<dbReference type="AlphaFoldDB" id="A0A7L6N5Q0"/>
<accession>A0A7L6N5Q0</accession>
<evidence type="ECO:0000313" key="2">
    <source>
        <dbReference type="EMBL" id="QLY40891.1"/>
    </source>
</evidence>
<protein>
    <submittedName>
        <fullName evidence="2">Uncharacterized protein</fullName>
    </submittedName>
</protein>
<dbReference type="RefSeq" id="WP_312031745.1">
    <property type="nucleotide sequence ID" value="NZ_CP051151.1"/>
</dbReference>
<organism evidence="2 3">
    <name type="scientific">Hujiaoplasma nucleasis</name>
    <dbReference type="NCBI Taxonomy" id="2725268"/>
    <lineage>
        <taxon>Bacteria</taxon>
        <taxon>Bacillati</taxon>
        <taxon>Mycoplasmatota</taxon>
        <taxon>Mollicutes</taxon>
        <taxon>Candidatus Izemoplasmatales</taxon>
        <taxon>Hujiaoplasmataceae</taxon>
        <taxon>Hujiaoplasma</taxon>
    </lineage>
</organism>
<feature type="transmembrane region" description="Helical" evidence="1">
    <location>
        <begin position="27"/>
        <end position="43"/>
    </location>
</feature>
<feature type="transmembrane region" description="Helical" evidence="1">
    <location>
        <begin position="111"/>
        <end position="132"/>
    </location>
</feature>
<feature type="transmembrane region" description="Helical" evidence="1">
    <location>
        <begin position="50"/>
        <end position="71"/>
    </location>
</feature>
<feature type="transmembrane region" description="Helical" evidence="1">
    <location>
        <begin position="77"/>
        <end position="99"/>
    </location>
</feature>
<proteinExistence type="predicted"/>
<dbReference type="KEGG" id="tbk:HF295_08495"/>
<dbReference type="Proteomes" id="UP000512167">
    <property type="component" value="Chromosome"/>
</dbReference>
<keyword evidence="1" id="KW-1133">Transmembrane helix</keyword>
<name>A0A7L6N5Q0_9MOLU</name>
<keyword evidence="3" id="KW-1185">Reference proteome</keyword>
<reference evidence="2 3" key="1">
    <citation type="submission" date="2020-04" db="EMBL/GenBank/DDBJ databases">
        <authorList>
            <person name="Zheng R.K."/>
            <person name="Sun C.M."/>
        </authorList>
    </citation>
    <scope>NUCLEOTIDE SEQUENCE [LARGE SCALE GENOMIC DNA]</scope>
    <source>
        <strain evidence="3">zrk29</strain>
    </source>
</reference>
<gene>
    <name evidence="2" type="ORF">HF295_08495</name>
</gene>
<keyword evidence="1" id="KW-0472">Membrane</keyword>
<dbReference type="EMBL" id="CP051151">
    <property type="protein sequence ID" value="QLY40891.1"/>
    <property type="molecule type" value="Genomic_DNA"/>
</dbReference>
<sequence length="197" mass="23002">MRRNINISLILISGLLFGLFQSLNTPFMLIPVLVFNVLCLIFYRSTRLITAFHATNIFLITGFIGRAFILIPDTGAIMLFSAFVDVGSFAIFFVTFGIMLQNQLPRLMERLLMFIAIYYIAFYTSTRFSIIAQLRTLFSPNRQDMLEAVNGFVIVNYVFIGIITLVQAYLIFRFDDIKTREDYRENKRREEIENMFY</sequence>
<keyword evidence="1" id="KW-0812">Transmembrane</keyword>
<evidence type="ECO:0000256" key="1">
    <source>
        <dbReference type="SAM" id="Phobius"/>
    </source>
</evidence>
<evidence type="ECO:0000313" key="3">
    <source>
        <dbReference type="Proteomes" id="UP000512167"/>
    </source>
</evidence>
<feature type="transmembrane region" description="Helical" evidence="1">
    <location>
        <begin position="5"/>
        <end position="21"/>
    </location>
</feature>
<feature type="transmembrane region" description="Helical" evidence="1">
    <location>
        <begin position="152"/>
        <end position="172"/>
    </location>
</feature>